<keyword evidence="11" id="KW-1185">Reference proteome</keyword>
<dbReference type="InterPro" id="IPR017946">
    <property type="entry name" value="PLC-like_Pdiesterase_TIM-brl"/>
</dbReference>
<comment type="caution">
    <text evidence="10">The sequence shown here is derived from an EMBL/GenBank/DDBJ whole genome shotgun (WGS) entry which is preliminary data.</text>
</comment>
<feature type="region of interest" description="Disordered" evidence="5">
    <location>
        <begin position="370"/>
        <end position="395"/>
    </location>
</feature>
<accession>A0A0V0SP63</accession>
<evidence type="ECO:0000256" key="5">
    <source>
        <dbReference type="SAM" id="MobiDB-lite"/>
    </source>
</evidence>
<dbReference type="CDD" id="cd12417">
    <property type="entry name" value="RRM_SAFB_like"/>
    <property type="match status" value="1"/>
</dbReference>
<dbReference type="OrthoDB" id="269822at2759"/>
<feature type="compositionally biased region" description="Low complexity" evidence="5">
    <location>
        <begin position="680"/>
        <end position="699"/>
    </location>
</feature>
<dbReference type="SMART" id="SM00149">
    <property type="entry name" value="PLCYc"/>
    <property type="match status" value="1"/>
</dbReference>
<evidence type="ECO:0000313" key="10">
    <source>
        <dbReference type="EMBL" id="KRX28342.1"/>
    </source>
</evidence>
<feature type="compositionally biased region" description="Polar residues" evidence="5">
    <location>
        <begin position="378"/>
        <end position="390"/>
    </location>
</feature>
<feature type="region of interest" description="Disordered" evidence="5">
    <location>
        <begin position="223"/>
        <end position="263"/>
    </location>
</feature>
<dbReference type="Pfam" id="PF17787">
    <property type="entry name" value="PH_14"/>
    <property type="match status" value="1"/>
</dbReference>
<protein>
    <recommendedName>
        <fullName evidence="3">Phosphoinositide phospholipase C</fullName>
        <ecNumber evidence="3">3.1.4.11</ecNumber>
    </recommendedName>
</protein>
<dbReference type="Pfam" id="PF00076">
    <property type="entry name" value="RRM_1"/>
    <property type="match status" value="1"/>
</dbReference>
<dbReference type="SUPFAM" id="SSF51695">
    <property type="entry name" value="PLC-like phosphodiesterases"/>
    <property type="match status" value="1"/>
</dbReference>
<evidence type="ECO:0000256" key="4">
    <source>
        <dbReference type="SAM" id="Coils"/>
    </source>
</evidence>
<dbReference type="SMART" id="SM00360">
    <property type="entry name" value="RRM"/>
    <property type="match status" value="1"/>
</dbReference>
<dbReference type="GO" id="GO:0005737">
    <property type="term" value="C:cytoplasm"/>
    <property type="evidence" value="ECO:0007669"/>
    <property type="project" value="TreeGrafter"/>
</dbReference>
<feature type="compositionally biased region" description="Basic and acidic residues" evidence="5">
    <location>
        <begin position="242"/>
        <end position="260"/>
    </location>
</feature>
<dbReference type="SUPFAM" id="SSF54928">
    <property type="entry name" value="RNA-binding domain, RBD"/>
    <property type="match status" value="1"/>
</dbReference>
<dbReference type="SUPFAM" id="SSF47473">
    <property type="entry name" value="EF-hand"/>
    <property type="match status" value="1"/>
</dbReference>
<dbReference type="InterPro" id="IPR015359">
    <property type="entry name" value="PLC_EF-hand-like"/>
</dbReference>
<keyword evidence="4" id="KW-0175">Coiled coil</keyword>
<feature type="domain" description="C2" evidence="6">
    <location>
        <begin position="1476"/>
        <end position="1602"/>
    </location>
</feature>
<dbReference type="GO" id="GO:0048015">
    <property type="term" value="P:phosphatidylinositol-mediated signaling"/>
    <property type="evidence" value="ECO:0007669"/>
    <property type="project" value="TreeGrafter"/>
</dbReference>
<keyword evidence="3" id="KW-0378">Hydrolase</keyword>
<dbReference type="Gene3D" id="1.10.238.10">
    <property type="entry name" value="EF-hand"/>
    <property type="match status" value="1"/>
</dbReference>
<dbReference type="Gene3D" id="1.10.720.30">
    <property type="entry name" value="SAP domain"/>
    <property type="match status" value="1"/>
</dbReference>
<dbReference type="Pfam" id="PF00387">
    <property type="entry name" value="PI-PLC-Y"/>
    <property type="match status" value="1"/>
</dbReference>
<dbReference type="GO" id="GO:0016042">
    <property type="term" value="P:lipid catabolic process"/>
    <property type="evidence" value="ECO:0007669"/>
    <property type="project" value="UniProtKB-KW"/>
</dbReference>
<feature type="compositionally biased region" description="Basic and acidic residues" evidence="5">
    <location>
        <begin position="585"/>
        <end position="632"/>
    </location>
</feature>
<dbReference type="InterPro" id="IPR036361">
    <property type="entry name" value="SAP_dom_sf"/>
</dbReference>
<dbReference type="PROSITE" id="PS50008">
    <property type="entry name" value="PIPLC_Y_DOMAIN"/>
    <property type="match status" value="1"/>
</dbReference>
<dbReference type="Pfam" id="PF02037">
    <property type="entry name" value="SAP"/>
    <property type="match status" value="1"/>
</dbReference>
<keyword evidence="1" id="KW-0807">Transducer</keyword>
<dbReference type="PROSITE" id="PS50007">
    <property type="entry name" value="PIPLC_X_DOMAIN"/>
    <property type="match status" value="1"/>
</dbReference>
<dbReference type="SMART" id="SM00513">
    <property type="entry name" value="SAP"/>
    <property type="match status" value="1"/>
</dbReference>
<dbReference type="Gene3D" id="3.20.20.190">
    <property type="entry name" value="Phosphatidylinositol (PI) phosphodiesterase"/>
    <property type="match status" value="1"/>
</dbReference>
<feature type="region of interest" description="Disordered" evidence="5">
    <location>
        <begin position="1317"/>
        <end position="1348"/>
    </location>
</feature>
<dbReference type="Proteomes" id="UP000054630">
    <property type="component" value="Unassembled WGS sequence"/>
</dbReference>
<dbReference type="PROSITE" id="PS50800">
    <property type="entry name" value="SAP"/>
    <property type="match status" value="1"/>
</dbReference>
<dbReference type="Pfam" id="PF00388">
    <property type="entry name" value="PI-PLC-X"/>
    <property type="match status" value="1"/>
</dbReference>
<keyword evidence="3" id="KW-0442">Lipid degradation</keyword>
<evidence type="ECO:0000259" key="8">
    <source>
        <dbReference type="PROSITE" id="PS50102"/>
    </source>
</evidence>
<reference evidence="10 11" key="1">
    <citation type="submission" date="2015-01" db="EMBL/GenBank/DDBJ databases">
        <title>Evolution of Trichinella species and genotypes.</title>
        <authorList>
            <person name="Korhonen P.K."/>
            <person name="Edoardo P."/>
            <person name="Giuseppe L.R."/>
            <person name="Gasser R.B."/>
        </authorList>
    </citation>
    <scope>NUCLEOTIDE SEQUENCE [LARGE SCALE GENOMIC DNA]</scope>
    <source>
        <strain evidence="10">ISS37</strain>
    </source>
</reference>
<dbReference type="SUPFAM" id="SSF69989">
    <property type="entry name" value="C-terminal domain of PLC-beta"/>
    <property type="match status" value="1"/>
</dbReference>
<dbReference type="EMBL" id="JYDL01000001">
    <property type="protein sequence ID" value="KRX28342.1"/>
    <property type="molecule type" value="Genomic_DNA"/>
</dbReference>
<evidence type="ECO:0000256" key="2">
    <source>
        <dbReference type="PROSITE-ProRule" id="PRU00176"/>
    </source>
</evidence>
<dbReference type="SUPFAM" id="SSF68906">
    <property type="entry name" value="SAP domain"/>
    <property type="match status" value="1"/>
</dbReference>
<feature type="domain" description="RRM" evidence="8">
    <location>
        <begin position="281"/>
        <end position="359"/>
    </location>
</feature>
<organism evidence="10 11">
    <name type="scientific">Trichinella nelsoni</name>
    <dbReference type="NCBI Taxonomy" id="6336"/>
    <lineage>
        <taxon>Eukaryota</taxon>
        <taxon>Metazoa</taxon>
        <taxon>Ecdysozoa</taxon>
        <taxon>Nematoda</taxon>
        <taxon>Enoplea</taxon>
        <taxon>Dorylaimia</taxon>
        <taxon>Trichinellida</taxon>
        <taxon>Trichinellidae</taxon>
        <taxon>Trichinella</taxon>
    </lineage>
</organism>
<evidence type="ECO:0000259" key="9">
    <source>
        <dbReference type="PROSITE" id="PS50800"/>
    </source>
</evidence>
<evidence type="ECO:0000259" key="6">
    <source>
        <dbReference type="PROSITE" id="PS50004"/>
    </source>
</evidence>
<comment type="catalytic activity">
    <reaction evidence="3">
        <text>a 1,2-diacyl-sn-glycero-3-phospho-(1D-myo-inositol-4,5-bisphosphate) + H2O = 1D-myo-inositol 1,4,5-trisphosphate + a 1,2-diacyl-sn-glycerol + H(+)</text>
        <dbReference type="Rhea" id="RHEA:33179"/>
        <dbReference type="ChEBI" id="CHEBI:15377"/>
        <dbReference type="ChEBI" id="CHEBI:15378"/>
        <dbReference type="ChEBI" id="CHEBI:17815"/>
        <dbReference type="ChEBI" id="CHEBI:58456"/>
        <dbReference type="ChEBI" id="CHEBI:203600"/>
        <dbReference type="EC" id="3.1.4.11"/>
    </reaction>
</comment>
<dbReference type="InterPro" id="IPR001711">
    <property type="entry name" value="PLipase_C_Pinositol-sp_Y"/>
</dbReference>
<dbReference type="InterPro" id="IPR001192">
    <property type="entry name" value="PI-PLC_fam"/>
</dbReference>
<feature type="region of interest" description="Disordered" evidence="5">
    <location>
        <begin position="550"/>
        <end position="741"/>
    </location>
</feature>
<dbReference type="SMART" id="SM00239">
    <property type="entry name" value="C2"/>
    <property type="match status" value="1"/>
</dbReference>
<dbReference type="InterPro" id="IPR003034">
    <property type="entry name" value="SAP_dom"/>
</dbReference>
<evidence type="ECO:0000313" key="11">
    <source>
        <dbReference type="Proteomes" id="UP000054630"/>
    </source>
</evidence>
<dbReference type="PANTHER" id="PTHR10336:SF149">
    <property type="entry name" value="1-PHOSPHATIDYLINOSITOL 4,5-BISPHOSPHATE PHOSPHODIESTERASE CLASSES I AND II"/>
    <property type="match status" value="1"/>
</dbReference>
<dbReference type="Gene3D" id="2.30.29.240">
    <property type="match status" value="1"/>
</dbReference>
<dbReference type="GO" id="GO:0046488">
    <property type="term" value="P:phosphatidylinositol metabolic process"/>
    <property type="evidence" value="ECO:0007669"/>
    <property type="project" value="TreeGrafter"/>
</dbReference>
<dbReference type="GO" id="GO:0003723">
    <property type="term" value="F:RNA binding"/>
    <property type="evidence" value="ECO:0007669"/>
    <property type="project" value="UniProtKB-UniRule"/>
</dbReference>
<dbReference type="InterPro" id="IPR042531">
    <property type="entry name" value="PLC-beta_C_sf"/>
</dbReference>
<dbReference type="EC" id="3.1.4.11" evidence="3"/>
<dbReference type="Gene3D" id="3.30.70.330">
    <property type="match status" value="1"/>
</dbReference>
<dbReference type="InterPro" id="IPR012677">
    <property type="entry name" value="Nucleotide-bd_a/b_plait_sf"/>
</dbReference>
<evidence type="ECO:0000256" key="1">
    <source>
        <dbReference type="ARBA" id="ARBA00023224"/>
    </source>
</evidence>
<keyword evidence="3" id="KW-0443">Lipid metabolism</keyword>
<dbReference type="PROSITE" id="PS50102">
    <property type="entry name" value="RRM"/>
    <property type="match status" value="1"/>
</dbReference>
<dbReference type="InterPro" id="IPR037862">
    <property type="entry name" value="PLC-beta_PH"/>
</dbReference>
<dbReference type="SUPFAM" id="SSF49562">
    <property type="entry name" value="C2 domain (Calcium/lipid-binding domain, CaLB)"/>
    <property type="match status" value="1"/>
</dbReference>
<dbReference type="Pfam" id="PF09279">
    <property type="entry name" value="EF-hand_like"/>
    <property type="match status" value="1"/>
</dbReference>
<dbReference type="InterPro" id="IPR011992">
    <property type="entry name" value="EF-hand-dom_pair"/>
</dbReference>
<gene>
    <name evidence="10" type="primary">sltm</name>
    <name evidence="10" type="ORF">T07_17</name>
</gene>
<evidence type="ECO:0000259" key="7">
    <source>
        <dbReference type="PROSITE" id="PS50008"/>
    </source>
</evidence>
<dbReference type="InterPro" id="IPR000008">
    <property type="entry name" value="C2_dom"/>
</dbReference>
<evidence type="ECO:0000256" key="3">
    <source>
        <dbReference type="RuleBase" id="RU361133"/>
    </source>
</evidence>
<dbReference type="GO" id="GO:0004435">
    <property type="term" value="F:phosphatidylinositol-4,5-bisphosphate phospholipase C activity"/>
    <property type="evidence" value="ECO:0007669"/>
    <property type="project" value="UniProtKB-EC"/>
</dbReference>
<dbReference type="CDD" id="cd00275">
    <property type="entry name" value="C2_PLC_like"/>
    <property type="match status" value="1"/>
</dbReference>
<dbReference type="InterPro" id="IPR035979">
    <property type="entry name" value="RBD_domain_sf"/>
</dbReference>
<name>A0A0V0SP63_9BILA</name>
<feature type="domain" description="PI-PLC Y-box" evidence="7">
    <location>
        <begin position="1358"/>
        <end position="1475"/>
    </location>
</feature>
<dbReference type="PANTHER" id="PTHR10336">
    <property type="entry name" value="PHOSPHOINOSITIDE-SPECIFIC PHOSPHOLIPASE C FAMILY PROTEIN"/>
    <property type="match status" value="1"/>
</dbReference>
<dbReference type="InterPro" id="IPR000504">
    <property type="entry name" value="RRM_dom"/>
</dbReference>
<dbReference type="InterPro" id="IPR000909">
    <property type="entry name" value="PLipase_C_PInositol-sp_X_dom"/>
</dbReference>
<feature type="coiled-coil region" evidence="4">
    <location>
        <begin position="513"/>
        <end position="547"/>
    </location>
</feature>
<feature type="domain" description="SAP" evidence="9">
    <location>
        <begin position="12"/>
        <end position="46"/>
    </location>
</feature>
<feature type="region of interest" description="Disordered" evidence="5">
    <location>
        <begin position="1764"/>
        <end position="1788"/>
    </location>
</feature>
<feature type="compositionally biased region" description="Gly residues" evidence="5">
    <location>
        <begin position="711"/>
        <end position="734"/>
    </location>
</feature>
<dbReference type="SMART" id="SM00148">
    <property type="entry name" value="PLCXc"/>
    <property type="match status" value="1"/>
</dbReference>
<dbReference type="CDD" id="cd08591">
    <property type="entry name" value="PI-PLCc_beta"/>
    <property type="match status" value="1"/>
</dbReference>
<dbReference type="Gene3D" id="2.60.40.150">
    <property type="entry name" value="C2 domain"/>
    <property type="match status" value="1"/>
</dbReference>
<dbReference type="PROSITE" id="PS50004">
    <property type="entry name" value="C2"/>
    <property type="match status" value="1"/>
</dbReference>
<dbReference type="GO" id="GO:0051209">
    <property type="term" value="P:release of sequestered calcium ion into cytosol"/>
    <property type="evidence" value="ECO:0007669"/>
    <property type="project" value="TreeGrafter"/>
</dbReference>
<dbReference type="STRING" id="6336.A0A0V0SP63"/>
<feature type="compositionally biased region" description="Polar residues" evidence="5">
    <location>
        <begin position="661"/>
        <end position="679"/>
    </location>
</feature>
<sequence>MNMSRSTVSRRLTELRVVDLKNELDKRQLDKNGNKATLYSRLHAALLNEGQDPEMFSFDVPEYAARRLKKEREEDIAEQEDDEEDEDNMNMETMETCDVSSVKSEQLVDTSVTGIFKVPSPEEVEPKCPFTAEDTINLHNSLHPVVLGDTLSTDVNPEESTVVDLEQNDGMLFSEMSMQHGQIDEEEDEKERGYEDDEELVADDDERLYADSIEVDASAECFEAEERSCGEPAVEESPADSAHQRDVQEEGEESNERDTANEPSKTFKMYKFDVLEVSSIRSLWVSGISNTTRAADLKTLFSQYGTVELAKIVTHAKSPGSQCFGYIRMASAGEAVECIQRLHLSEFMGKVISVDEAVNEKVMPVKIPVGQNDKKAASSESSANRDTNSACKGEAGTNESVAVKEMEDLAHLALNREDGRETKSVPNETIRATSIVETTPMMNAIRIEITKQGPDQEWIVPVRGMYSRRYASRGYSSRFVNARPRFFDEHYNREAELEKMRMREREHIQREEHLRLERERARLRADRERLEREKLELQQQKMRIAYERVPPPSNTAMSVKRSFEQSFSPTKRPAYGSGPVYDSRMMQRERPTGGKRLEYTERDIRRSAAERYDYRPDHRSSYSGRGDHRPSRGEMNVGRTADGRRGPPSPRRGRNDLHPSASRNNSSWTIGSRTSGNGYAQSSGHGGQAWSSSAGSSSAMPWNRSALTQGSGSGGGGGPPGTSGGGGWQQGGSYGPPANSGYGSSDRFTNYNKNWPQISNTFLASDKMVSHPMIGRSLFTNITEMTMIGRSFGTVDEKFIKGELFLKFDETGCLANESTQLMRLDPDGVIVYFCDTTTLEIECIEILDILDSRHGKSAKIIKEMEKCKNHKAVLSHLNTNSSFEDCLLTIVTGDTFIDLRFHIFLASSSQSAQNWAEELFRRASNVLFRNGCVLDYLNVAYAKMRYCFGTNEIPTKDVLNLFALNKDDRKIVEKAMVDSGLLENINLTVMKMDDLNKERFFLFYTCLTCRREVDEVFSNICAEVKGNLTSQDEQVMSTLNDREFCAFLNKHQRDPRLNELLFPPFTLENARTLIDKYEIKKNFKSVRRLSFMGFLHFLLSEDSLPCSEDCLVVQEKQMNEPLAHYMINSSHNTYLTGPQVGLQAKCNAEMYRQVLISGCRCVELDIWDRKNGDPVITHGPPLVTMVPEIPIRDVLEAIADSAFKTSLYPVILSLEIRCSLKNQQKVAEICKEIFGDRLLMEPLSSNKIEAGVPLPSPNALQGKILIKCRRSVADGKGSIGRRSKANASSVDRDFILSASTLTLNKIGNLSRTQLSVDDDKSTESAVSNTESISDDEESEDYTFGTGKPKKNLEVSEELSALVNYMKATKFKSFEDSASRNFSNEVTSFSEVKGYEMMQKDVTSFINYNKHRCTRIYPRGNRMNSSNYAPQIFWSVGCQLVALNFQTLDTPPMQINLGKFEMNGRSGYLLKPKCMREFGKTFDPLEEGAIENVVTNSVTIQIISGQLLSLSKINTFVEVEMCGIPSDCVRKRYRTKLVENNGINPVYLDADTKPFEFQKVILPEAASVRFVVFEYSNRATFLGHSMIPVVGLRPGYRHIGLKSAMNKPLSMATLFVHIKVTDFVPVIHLAFADALSNPIQYSKAAINREALLKKMIEDEEMESYNGGVSNVFEEAKRKNCMPVLSKMIPSPVLERSRSSGAIILKHLTKMLADLPTSSDRKFDFSTPLPSLLLKSYTIQTPTEDMLKANAKYVKLRKKFGKDLENLQSKHAKERSALQKKTNKGEGDIQSSFSRQVDVSTLQKAFACIPRKLSTGSQESHFVSRSSGASNETLADSKCPNLTPMEMLCSKHWKQQWLLMKNMEIALFDQLMKLVGHSCKMNIQMLNVIYERTVEDSMNALQEKRKMEMENLIQSIGSSNSNVDGRLGKLKRETEERFIKNGVELRKRLESIRASRADEIVNSHDELKRNCIKQFETFHHHFNLKRMANLQTEYEEKISTGIMPKD</sequence>
<proteinExistence type="predicted"/>
<dbReference type="SUPFAM" id="SSF50729">
    <property type="entry name" value="PH domain-like"/>
    <property type="match status" value="1"/>
</dbReference>
<dbReference type="PRINTS" id="PR00390">
    <property type="entry name" value="PHPHLIPASEC"/>
</dbReference>
<dbReference type="GO" id="GO:0007186">
    <property type="term" value="P:G protein-coupled receptor signaling pathway"/>
    <property type="evidence" value="ECO:0007669"/>
    <property type="project" value="TreeGrafter"/>
</dbReference>
<keyword evidence="2" id="KW-0694">RNA-binding</keyword>
<dbReference type="Gene3D" id="1.20.1230.10">
    <property type="entry name" value="Phospholipase C beta, distal C-terminal domain"/>
    <property type="match status" value="1"/>
</dbReference>
<dbReference type="InterPro" id="IPR035892">
    <property type="entry name" value="C2_domain_sf"/>
</dbReference>